<reference evidence="2" key="1">
    <citation type="submission" date="2023-06" db="EMBL/GenBank/DDBJ databases">
        <authorList>
            <person name="Delattre M."/>
        </authorList>
    </citation>
    <scope>NUCLEOTIDE SEQUENCE</scope>
    <source>
        <strain evidence="2">AF72</strain>
    </source>
</reference>
<gene>
    <name evidence="2" type="ORF">MSPICULIGERA_LOCUS22155</name>
</gene>
<feature type="non-terminal residue" evidence="2">
    <location>
        <position position="1"/>
    </location>
</feature>
<dbReference type="Proteomes" id="UP001177023">
    <property type="component" value="Unassembled WGS sequence"/>
</dbReference>
<evidence type="ECO:0000256" key="1">
    <source>
        <dbReference type="SAM" id="SignalP"/>
    </source>
</evidence>
<sequence length="343" mass="39701">MLLFLSCTVFSTALADNTWDPYERQVLYQGPFFELKGGFNTGDELEIFIFTKSSLFELRISEKPYTGLGFPTPLLARFVGGEEKQIHLNYRTSTDTDWNGGADQPLARYDWDETCECYAGKISIFKSSNGKFRVGSTFQNRDFDWPSFTQPSIVAVTHHRPRKNPECLMMTRGYHTPRPTPEYLLGKIKQWERRRAFKIDFFPHFPIHDLMHFNDGDDDRGPVTNSTIFICLWNITPLNGESFWIVNNKYPFDQRLDRELSIAFEFDLKKQTATMGFRHKGLNYALNTKRFPPSKNGKYGTCFQFGMRRFGVGEIIWMADGIFGKEAISQGRVRLKAAWLSVC</sequence>
<feature type="chain" id="PRO_5041426515" evidence="1">
    <location>
        <begin position="16"/>
        <end position="343"/>
    </location>
</feature>
<keyword evidence="1" id="KW-0732">Signal</keyword>
<proteinExistence type="predicted"/>
<name>A0AA36GGA6_9BILA</name>
<protein>
    <submittedName>
        <fullName evidence="2">Uncharacterized protein</fullName>
    </submittedName>
</protein>
<feature type="signal peptide" evidence="1">
    <location>
        <begin position="1"/>
        <end position="15"/>
    </location>
</feature>
<dbReference type="AlphaFoldDB" id="A0AA36GGA6"/>
<evidence type="ECO:0000313" key="2">
    <source>
        <dbReference type="EMBL" id="CAJ0584091.1"/>
    </source>
</evidence>
<keyword evidence="3" id="KW-1185">Reference proteome</keyword>
<accession>A0AA36GGA6</accession>
<comment type="caution">
    <text evidence="2">The sequence shown here is derived from an EMBL/GenBank/DDBJ whole genome shotgun (WGS) entry which is preliminary data.</text>
</comment>
<dbReference type="EMBL" id="CATQJA010002681">
    <property type="protein sequence ID" value="CAJ0584091.1"/>
    <property type="molecule type" value="Genomic_DNA"/>
</dbReference>
<evidence type="ECO:0000313" key="3">
    <source>
        <dbReference type="Proteomes" id="UP001177023"/>
    </source>
</evidence>
<organism evidence="2 3">
    <name type="scientific">Mesorhabditis spiculigera</name>
    <dbReference type="NCBI Taxonomy" id="96644"/>
    <lineage>
        <taxon>Eukaryota</taxon>
        <taxon>Metazoa</taxon>
        <taxon>Ecdysozoa</taxon>
        <taxon>Nematoda</taxon>
        <taxon>Chromadorea</taxon>
        <taxon>Rhabditida</taxon>
        <taxon>Rhabditina</taxon>
        <taxon>Rhabditomorpha</taxon>
        <taxon>Rhabditoidea</taxon>
        <taxon>Rhabditidae</taxon>
        <taxon>Mesorhabditinae</taxon>
        <taxon>Mesorhabditis</taxon>
    </lineage>
</organism>